<feature type="transmembrane region" description="Helical" evidence="10">
    <location>
        <begin position="21"/>
        <end position="40"/>
    </location>
</feature>
<keyword evidence="4" id="KW-0813">Transport</keyword>
<dbReference type="InterPro" id="IPR051327">
    <property type="entry name" value="MATE_MepA_subfamily"/>
</dbReference>
<dbReference type="NCBIfam" id="TIGR00797">
    <property type="entry name" value="matE"/>
    <property type="match status" value="1"/>
</dbReference>
<dbReference type="AlphaFoldDB" id="A0A9D1Y204"/>
<gene>
    <name evidence="11" type="ORF">H9846_07545</name>
</gene>
<evidence type="ECO:0000256" key="8">
    <source>
        <dbReference type="ARBA" id="ARBA00023136"/>
    </source>
</evidence>
<dbReference type="Pfam" id="PF01554">
    <property type="entry name" value="MatE"/>
    <property type="match status" value="2"/>
</dbReference>
<dbReference type="GO" id="GO:0015297">
    <property type="term" value="F:antiporter activity"/>
    <property type="evidence" value="ECO:0007669"/>
    <property type="project" value="InterPro"/>
</dbReference>
<feature type="transmembrane region" description="Helical" evidence="10">
    <location>
        <begin position="145"/>
        <end position="165"/>
    </location>
</feature>
<accession>A0A9D1Y204</accession>
<evidence type="ECO:0000256" key="7">
    <source>
        <dbReference type="ARBA" id="ARBA00022989"/>
    </source>
</evidence>
<evidence type="ECO:0000256" key="9">
    <source>
        <dbReference type="ARBA" id="ARBA00023251"/>
    </source>
</evidence>
<evidence type="ECO:0000256" key="3">
    <source>
        <dbReference type="ARBA" id="ARBA00022106"/>
    </source>
</evidence>
<keyword evidence="6 10" id="KW-0812">Transmembrane</keyword>
<comment type="subcellular location">
    <subcellularLocation>
        <location evidence="1">Cell membrane</location>
        <topology evidence="1">Multi-pass membrane protein</topology>
    </subcellularLocation>
</comment>
<dbReference type="PANTHER" id="PTHR43823:SF3">
    <property type="entry name" value="MULTIDRUG EXPORT PROTEIN MEPA"/>
    <property type="match status" value="1"/>
</dbReference>
<evidence type="ECO:0000256" key="2">
    <source>
        <dbReference type="ARBA" id="ARBA00008417"/>
    </source>
</evidence>
<evidence type="ECO:0000256" key="4">
    <source>
        <dbReference type="ARBA" id="ARBA00022448"/>
    </source>
</evidence>
<evidence type="ECO:0000313" key="12">
    <source>
        <dbReference type="Proteomes" id="UP000886751"/>
    </source>
</evidence>
<reference evidence="11" key="2">
    <citation type="submission" date="2021-04" db="EMBL/GenBank/DDBJ databases">
        <authorList>
            <person name="Gilroy R."/>
        </authorList>
    </citation>
    <scope>NUCLEOTIDE SEQUENCE</scope>
    <source>
        <strain evidence="11">ChiHecec2B26-7398</strain>
    </source>
</reference>
<reference evidence="11" key="1">
    <citation type="journal article" date="2021" name="PeerJ">
        <title>Extensive microbial diversity within the chicken gut microbiome revealed by metagenomics and culture.</title>
        <authorList>
            <person name="Gilroy R."/>
            <person name="Ravi A."/>
            <person name="Getino M."/>
            <person name="Pursley I."/>
            <person name="Horton D.L."/>
            <person name="Alikhan N.F."/>
            <person name="Baker D."/>
            <person name="Gharbi K."/>
            <person name="Hall N."/>
            <person name="Watson M."/>
            <person name="Adriaenssens E.M."/>
            <person name="Foster-Nyarko E."/>
            <person name="Jarju S."/>
            <person name="Secka A."/>
            <person name="Antonio M."/>
            <person name="Oren A."/>
            <person name="Chaudhuri R.R."/>
            <person name="La Ragione R."/>
            <person name="Hildebrand F."/>
            <person name="Pallen M.J."/>
        </authorList>
    </citation>
    <scope>NUCLEOTIDE SEQUENCE</scope>
    <source>
        <strain evidence="11">ChiHecec2B26-7398</strain>
    </source>
</reference>
<feature type="transmembrane region" description="Helical" evidence="10">
    <location>
        <begin position="177"/>
        <end position="198"/>
    </location>
</feature>
<evidence type="ECO:0000256" key="5">
    <source>
        <dbReference type="ARBA" id="ARBA00022475"/>
    </source>
</evidence>
<evidence type="ECO:0000313" key="11">
    <source>
        <dbReference type="EMBL" id="HIX95297.1"/>
    </source>
</evidence>
<feature type="transmembrane region" description="Helical" evidence="10">
    <location>
        <begin position="102"/>
        <end position="125"/>
    </location>
</feature>
<keyword evidence="9" id="KW-0046">Antibiotic resistance</keyword>
<dbReference type="GO" id="GO:0005886">
    <property type="term" value="C:plasma membrane"/>
    <property type="evidence" value="ECO:0007669"/>
    <property type="project" value="UniProtKB-SubCell"/>
</dbReference>
<dbReference type="CDD" id="cd13143">
    <property type="entry name" value="MATE_MepA_like"/>
    <property type="match status" value="1"/>
</dbReference>
<evidence type="ECO:0000256" key="10">
    <source>
        <dbReference type="SAM" id="Phobius"/>
    </source>
</evidence>
<dbReference type="EMBL" id="DXEI01000115">
    <property type="protein sequence ID" value="HIX95297.1"/>
    <property type="molecule type" value="Genomic_DNA"/>
</dbReference>
<name>A0A9D1Y204_9FIRM</name>
<dbReference type="GO" id="GO:0046677">
    <property type="term" value="P:response to antibiotic"/>
    <property type="evidence" value="ECO:0007669"/>
    <property type="project" value="UniProtKB-KW"/>
</dbReference>
<protein>
    <recommendedName>
        <fullName evidence="3">Multidrug export protein MepA</fullName>
    </recommendedName>
</protein>
<dbReference type="GO" id="GO:0042910">
    <property type="term" value="F:xenobiotic transmembrane transporter activity"/>
    <property type="evidence" value="ECO:0007669"/>
    <property type="project" value="InterPro"/>
</dbReference>
<evidence type="ECO:0000256" key="1">
    <source>
        <dbReference type="ARBA" id="ARBA00004651"/>
    </source>
</evidence>
<dbReference type="Proteomes" id="UP000886751">
    <property type="component" value="Unassembled WGS sequence"/>
</dbReference>
<evidence type="ECO:0000256" key="6">
    <source>
        <dbReference type="ARBA" id="ARBA00022692"/>
    </source>
</evidence>
<dbReference type="InterPro" id="IPR002528">
    <property type="entry name" value="MATE_fam"/>
</dbReference>
<organism evidence="11 12">
    <name type="scientific">Candidatus Gemmiger excrementipullorum</name>
    <dbReference type="NCBI Taxonomy" id="2838610"/>
    <lineage>
        <taxon>Bacteria</taxon>
        <taxon>Bacillati</taxon>
        <taxon>Bacillota</taxon>
        <taxon>Clostridia</taxon>
        <taxon>Eubacteriales</taxon>
        <taxon>Gemmiger</taxon>
    </lineage>
</organism>
<dbReference type="PIRSF" id="PIRSF006603">
    <property type="entry name" value="DinF"/>
    <property type="match status" value="1"/>
</dbReference>
<keyword evidence="7 10" id="KW-1133">Transmembrane helix</keyword>
<feature type="transmembrane region" description="Helical" evidence="10">
    <location>
        <begin position="402"/>
        <end position="420"/>
    </location>
</feature>
<proteinExistence type="inferred from homology"/>
<dbReference type="InterPro" id="IPR045070">
    <property type="entry name" value="MATE_MepA-like"/>
</dbReference>
<sequence length="468" mass="49630">MAQGPHTHGRQVDFSRGDVRRSVLGVAAPMLVAQVLNLLYNIVDRIYIGKMPGEGTAALAGLGVCFPLITLVTAFANLFGVGGAPLCAIARGRQDRAGAARIMTNAAFMLAACGVALTVLGLVLQRPLLYLFGASDATYGYASDYLTIYLLGTVFVMVSLGLNPYINSQGFARTGMLTVLLGAVANIVLDPIFIYALGMGVRGAALATILSQGLSALWVLRFLTGAEAEFRLQLHGFRPDASCIGRIIALGASSFVMSFTDSLVQAACNATLRTFGGDLYISVMTVINSVRQIAQTPVMALSDGASPAISYNYGARNVPRVRQAIRFMTQLGFGYTALIWAAVSLFPAAFIGIFNHDPALLAAAVPSLHIYFFGFVMMAFQFSGQSVFKSLGKARQAIFFSLLRKAFIVVPLTLALPHVAGLGVNGVFLAEPISNCVGGLACYLTMRRTVGPELARMEADAAAQGVRR</sequence>
<comment type="caution">
    <text evidence="11">The sequence shown here is derived from an EMBL/GenBank/DDBJ whole genome shotgun (WGS) entry which is preliminary data.</text>
</comment>
<dbReference type="PANTHER" id="PTHR43823">
    <property type="entry name" value="SPORULATION PROTEIN YKVU"/>
    <property type="match status" value="1"/>
</dbReference>
<comment type="similarity">
    <text evidence="2">Belongs to the multi antimicrobial extrusion (MATE) (TC 2.A.66.1) family. MepA subfamily.</text>
</comment>
<feature type="transmembrane region" description="Helical" evidence="10">
    <location>
        <begin position="204"/>
        <end position="223"/>
    </location>
</feature>
<dbReference type="InterPro" id="IPR048279">
    <property type="entry name" value="MdtK-like"/>
</dbReference>
<feature type="transmembrane region" description="Helical" evidence="10">
    <location>
        <begin position="60"/>
        <end position="90"/>
    </location>
</feature>
<feature type="transmembrane region" description="Helical" evidence="10">
    <location>
        <begin position="360"/>
        <end position="382"/>
    </location>
</feature>
<feature type="transmembrane region" description="Helical" evidence="10">
    <location>
        <begin position="332"/>
        <end position="354"/>
    </location>
</feature>
<keyword evidence="5" id="KW-1003">Cell membrane</keyword>
<keyword evidence="8 10" id="KW-0472">Membrane</keyword>